<dbReference type="Pfam" id="PF00923">
    <property type="entry name" value="TAL_FSA"/>
    <property type="match status" value="1"/>
</dbReference>
<dbReference type="FunCoup" id="A0A0U5J6I3">
    <property type="interactions" value="166"/>
</dbReference>
<dbReference type="RefSeq" id="WP_032124708.1">
    <property type="nucleotide sequence ID" value="NZ_LN879502.1"/>
</dbReference>
<dbReference type="FunFam" id="3.20.20.70:FF:000018">
    <property type="entry name" value="Probable transaldolase"/>
    <property type="match status" value="1"/>
</dbReference>
<name>A0A0U5J6I3_9BACT</name>
<organism evidence="4 5">
    <name type="scientific">Candidatus Protochlamydia naegleriophila</name>
    <dbReference type="NCBI Taxonomy" id="389348"/>
    <lineage>
        <taxon>Bacteria</taxon>
        <taxon>Pseudomonadati</taxon>
        <taxon>Chlamydiota</taxon>
        <taxon>Chlamydiia</taxon>
        <taxon>Parachlamydiales</taxon>
        <taxon>Parachlamydiaceae</taxon>
        <taxon>Candidatus Protochlamydia</taxon>
    </lineage>
</organism>
<evidence type="ECO:0000313" key="5">
    <source>
        <dbReference type="Proteomes" id="UP000069902"/>
    </source>
</evidence>
<comment type="subcellular location">
    <subcellularLocation>
        <location evidence="1">Cytoplasm</location>
    </subcellularLocation>
</comment>
<dbReference type="SUPFAM" id="SSF51569">
    <property type="entry name" value="Aldolase"/>
    <property type="match status" value="1"/>
</dbReference>
<dbReference type="PANTHER" id="PTHR10683">
    <property type="entry name" value="TRANSALDOLASE"/>
    <property type="match status" value="1"/>
</dbReference>
<dbReference type="GO" id="GO:0016832">
    <property type="term" value="F:aldehyde-lyase activity"/>
    <property type="evidence" value="ECO:0007669"/>
    <property type="project" value="InterPro"/>
</dbReference>
<dbReference type="InParanoid" id="A0A0U5J6I3"/>
<dbReference type="Proteomes" id="UP000069902">
    <property type="component" value="Chromosome cPNK"/>
</dbReference>
<gene>
    <name evidence="4" type="primary">tal1</name>
    <name evidence="4" type="ORF">PNK_0018</name>
</gene>
<dbReference type="PROSITE" id="PS00958">
    <property type="entry name" value="TRANSALDOLASE_2"/>
    <property type="match status" value="1"/>
</dbReference>
<dbReference type="PATRIC" id="fig|389348.3.peg.20"/>
<dbReference type="PANTHER" id="PTHR10683:SF28">
    <property type="entry name" value="TRANSALDOLASE C"/>
    <property type="match status" value="1"/>
</dbReference>
<dbReference type="EC" id="2.2.1.2" evidence="4"/>
<dbReference type="STRING" id="389348.PNK_0018"/>
<evidence type="ECO:0000256" key="3">
    <source>
        <dbReference type="ARBA" id="ARBA00023270"/>
    </source>
</evidence>
<dbReference type="AlphaFoldDB" id="A0A0U5J6I3"/>
<dbReference type="InterPro" id="IPR018225">
    <property type="entry name" value="Transaldolase_AS"/>
</dbReference>
<dbReference type="EMBL" id="LN879502">
    <property type="protein sequence ID" value="CUI15657.1"/>
    <property type="molecule type" value="Genomic_DNA"/>
</dbReference>
<reference evidence="5" key="1">
    <citation type="submission" date="2015-09" db="EMBL/GenBank/DDBJ databases">
        <authorList>
            <person name="Bertelli C."/>
        </authorList>
    </citation>
    <scope>NUCLEOTIDE SEQUENCE [LARGE SCALE GENOMIC DNA]</scope>
    <source>
        <strain evidence="5">KNic</strain>
    </source>
</reference>
<dbReference type="InterPro" id="IPR013785">
    <property type="entry name" value="Aldolase_TIM"/>
</dbReference>
<dbReference type="KEGG" id="pnl:PNK_0018"/>
<evidence type="ECO:0000256" key="1">
    <source>
        <dbReference type="ARBA" id="ARBA00004496"/>
    </source>
</evidence>
<dbReference type="GO" id="GO:0004801">
    <property type="term" value="F:transaldolase activity"/>
    <property type="evidence" value="ECO:0007669"/>
    <property type="project" value="UniProtKB-EC"/>
</dbReference>
<dbReference type="GO" id="GO:0042182">
    <property type="term" value="P:ketone catabolic process"/>
    <property type="evidence" value="ECO:0007669"/>
    <property type="project" value="UniProtKB-ARBA"/>
</dbReference>
<keyword evidence="2" id="KW-0963">Cytoplasm</keyword>
<dbReference type="InterPro" id="IPR033919">
    <property type="entry name" value="TSA/FSA_arc/bac"/>
</dbReference>
<dbReference type="Gene3D" id="3.20.20.70">
    <property type="entry name" value="Aldolase class I"/>
    <property type="match status" value="1"/>
</dbReference>
<evidence type="ECO:0000256" key="2">
    <source>
        <dbReference type="ARBA" id="ARBA00022490"/>
    </source>
</evidence>
<sequence>MDIWLDTTNVKTIQKAVRVGILSGVTTNPSLLAHNKKDVEKTLEDLLHHQEGPVTVQVVADDTHEMLQQGQMLYSFSNRIIVKVPITKNGLEAIHLLVRQGIPTMATVVFHPRQALMAALAGANYVAPYISRIEKMGKDPWEMLNSMTTIFQHYRLQTKILGASLSSIEQVVKCAEIGIYGVTLKDEIFEKMIEDNPATLEGVHQFSEDWKKASSSLFSS</sequence>
<dbReference type="CDD" id="cd00956">
    <property type="entry name" value="Transaldolase_FSA"/>
    <property type="match status" value="1"/>
</dbReference>
<dbReference type="GO" id="GO:0005737">
    <property type="term" value="C:cytoplasm"/>
    <property type="evidence" value="ECO:0007669"/>
    <property type="project" value="UniProtKB-SubCell"/>
</dbReference>
<dbReference type="GO" id="GO:0005975">
    <property type="term" value="P:carbohydrate metabolic process"/>
    <property type="evidence" value="ECO:0007669"/>
    <property type="project" value="InterPro"/>
</dbReference>
<keyword evidence="5" id="KW-1185">Reference proteome</keyword>
<keyword evidence="4" id="KW-0808">Transferase</keyword>
<keyword evidence="3" id="KW-0704">Schiff base</keyword>
<dbReference type="PROSITE" id="PS01054">
    <property type="entry name" value="TRANSALDOLASE_1"/>
    <property type="match status" value="1"/>
</dbReference>
<accession>A0A0U5J6I3</accession>
<dbReference type="InterPro" id="IPR001585">
    <property type="entry name" value="TAL/FSA"/>
</dbReference>
<evidence type="ECO:0000313" key="4">
    <source>
        <dbReference type="EMBL" id="CUI15657.1"/>
    </source>
</evidence>
<proteinExistence type="predicted"/>
<protein>
    <submittedName>
        <fullName evidence="4">Putative transaldolase</fullName>
        <ecNumber evidence="4">2.2.1.2</ecNumber>
    </submittedName>
</protein>